<evidence type="ECO:0000313" key="2">
    <source>
        <dbReference type="EMBL" id="MDT0631070.1"/>
    </source>
</evidence>
<dbReference type="RefSeq" id="WP_311662411.1">
    <property type="nucleotide sequence ID" value="NZ_JAVRHT010000008.1"/>
</dbReference>
<dbReference type="Proteomes" id="UP001267426">
    <property type="component" value="Unassembled WGS sequence"/>
</dbReference>
<evidence type="ECO:0000313" key="3">
    <source>
        <dbReference type="Proteomes" id="UP001267426"/>
    </source>
</evidence>
<organism evidence="2 3">
    <name type="scientific">Rubrivirga litoralis</name>
    <dbReference type="NCBI Taxonomy" id="3075598"/>
    <lineage>
        <taxon>Bacteria</taxon>
        <taxon>Pseudomonadati</taxon>
        <taxon>Rhodothermota</taxon>
        <taxon>Rhodothermia</taxon>
        <taxon>Rhodothermales</taxon>
        <taxon>Rubricoccaceae</taxon>
        <taxon>Rubrivirga</taxon>
    </lineage>
</organism>
<dbReference type="EMBL" id="JAVRHT010000008">
    <property type="protein sequence ID" value="MDT0631070.1"/>
    <property type="molecule type" value="Genomic_DNA"/>
</dbReference>
<evidence type="ECO:0008006" key="4">
    <source>
        <dbReference type="Google" id="ProtNLM"/>
    </source>
</evidence>
<protein>
    <recommendedName>
        <fullName evidence="4">Tellurite resistance protein TerB</fullName>
    </recommendedName>
</protein>
<dbReference type="InterPro" id="IPR029024">
    <property type="entry name" value="TerB-like"/>
</dbReference>
<comment type="caution">
    <text evidence="2">The sequence shown here is derived from an EMBL/GenBank/DDBJ whole genome shotgun (WGS) entry which is preliminary data.</text>
</comment>
<reference evidence="2 3" key="1">
    <citation type="submission" date="2023-09" db="EMBL/GenBank/DDBJ databases">
        <authorList>
            <person name="Rey-Velasco X."/>
        </authorList>
    </citation>
    <scope>NUCLEOTIDE SEQUENCE [LARGE SCALE GENOMIC DNA]</scope>
    <source>
        <strain evidence="2 3">F394</strain>
    </source>
</reference>
<dbReference type="SUPFAM" id="SSF158682">
    <property type="entry name" value="TerB-like"/>
    <property type="match status" value="1"/>
</dbReference>
<feature type="region of interest" description="Disordered" evidence="1">
    <location>
        <begin position="1"/>
        <end position="20"/>
    </location>
</feature>
<name>A0ABU3BPA1_9BACT</name>
<proteinExistence type="predicted"/>
<accession>A0ABU3BPA1</accession>
<feature type="region of interest" description="Disordered" evidence="1">
    <location>
        <begin position="206"/>
        <end position="231"/>
    </location>
</feature>
<sequence length="357" mass="37850">MGPLDLLTPEPAPPWGGPPPRNAYVELHNLIAAAERPFEFGPSDRDRISERWAVDLASSFPAERLALYQTLLDDALASGDLSGEERALLAHVADTLALTDADLRPAHERAFAVAVEAAVADGALSDEERDLLYTLQHTLGFDPAVAGGAYDVFAQRRLLQVAAHALADGVVSPDEVDEIERIEGALSVEVPRDLADRIAQAAARWEAAAGGNGSPSGLPRRPARPVGGAAVPVRSAPFREAGRWQDVDLRALRTSGGAAFRSALDRGETAGFRVTGDALTGRRAGGRVAVRGGTLTLSWAGQREEVRLSARRPPRRFLNGVLVPVTRRHAVLVDVEGRADALVDALTGGPARPEAPD</sequence>
<keyword evidence="3" id="KW-1185">Reference proteome</keyword>
<feature type="compositionally biased region" description="Pro residues" evidence="1">
    <location>
        <begin position="10"/>
        <end position="20"/>
    </location>
</feature>
<evidence type="ECO:0000256" key="1">
    <source>
        <dbReference type="SAM" id="MobiDB-lite"/>
    </source>
</evidence>
<gene>
    <name evidence="2" type="ORF">RM540_04845</name>
</gene>